<evidence type="ECO:0000313" key="6">
    <source>
        <dbReference type="WBParaSite" id="ASIM_0001447101-mRNA-1"/>
    </source>
</evidence>
<proteinExistence type="predicted"/>
<feature type="domain" description="Ground-like" evidence="3">
    <location>
        <begin position="305"/>
        <end position="374"/>
    </location>
</feature>
<reference evidence="6" key="1">
    <citation type="submission" date="2017-02" db="UniProtKB">
        <authorList>
            <consortium name="WormBaseParasite"/>
        </authorList>
    </citation>
    <scope>IDENTIFICATION</scope>
</reference>
<gene>
    <name evidence="4" type="ORF">ASIM_LOCUS13881</name>
</gene>
<feature type="compositionally biased region" description="Polar residues" evidence="1">
    <location>
        <begin position="43"/>
        <end position="64"/>
    </location>
</feature>
<dbReference type="OrthoDB" id="5819427at2759"/>
<feature type="signal peptide" evidence="2">
    <location>
        <begin position="1"/>
        <end position="17"/>
    </location>
</feature>
<keyword evidence="5" id="KW-1185">Reference proteome</keyword>
<protein>
    <submittedName>
        <fullName evidence="6">Ground-like domain-containing protein</fullName>
    </submittedName>
</protein>
<reference evidence="4 5" key="2">
    <citation type="submission" date="2018-11" db="EMBL/GenBank/DDBJ databases">
        <authorList>
            <consortium name="Pathogen Informatics"/>
        </authorList>
    </citation>
    <scope>NUCLEOTIDE SEQUENCE [LARGE SCALE GENOMIC DNA]</scope>
</reference>
<evidence type="ECO:0000313" key="5">
    <source>
        <dbReference type="Proteomes" id="UP000267096"/>
    </source>
</evidence>
<feature type="region of interest" description="Disordered" evidence="1">
    <location>
        <begin position="284"/>
        <end position="303"/>
    </location>
</feature>
<evidence type="ECO:0000259" key="3">
    <source>
        <dbReference type="Pfam" id="PF04155"/>
    </source>
</evidence>
<evidence type="ECO:0000313" key="4">
    <source>
        <dbReference type="EMBL" id="VDK50831.1"/>
    </source>
</evidence>
<organism evidence="6">
    <name type="scientific">Anisakis simplex</name>
    <name type="common">Herring worm</name>
    <dbReference type="NCBI Taxonomy" id="6269"/>
    <lineage>
        <taxon>Eukaryota</taxon>
        <taxon>Metazoa</taxon>
        <taxon>Ecdysozoa</taxon>
        <taxon>Nematoda</taxon>
        <taxon>Chromadorea</taxon>
        <taxon>Rhabditida</taxon>
        <taxon>Spirurina</taxon>
        <taxon>Ascaridomorpha</taxon>
        <taxon>Ascaridoidea</taxon>
        <taxon>Anisakidae</taxon>
        <taxon>Anisakis</taxon>
        <taxon>Anisakis simplex complex</taxon>
    </lineage>
</organism>
<dbReference type="AlphaFoldDB" id="A0A0M3K0V2"/>
<feature type="chain" id="PRO_5043121158" evidence="2">
    <location>
        <begin position="18"/>
        <end position="379"/>
    </location>
</feature>
<dbReference type="Proteomes" id="UP000267096">
    <property type="component" value="Unassembled WGS sequence"/>
</dbReference>
<dbReference type="EMBL" id="UYRR01031533">
    <property type="protein sequence ID" value="VDK50831.1"/>
    <property type="molecule type" value="Genomic_DNA"/>
</dbReference>
<accession>A0A0M3K0V2</accession>
<evidence type="ECO:0000256" key="1">
    <source>
        <dbReference type="SAM" id="MobiDB-lite"/>
    </source>
</evidence>
<keyword evidence="2" id="KW-0732">Signal</keyword>
<dbReference type="WBParaSite" id="ASIM_0001447101-mRNA-1">
    <property type="protein sequence ID" value="ASIM_0001447101-mRNA-1"/>
    <property type="gene ID" value="ASIM_0001447101"/>
</dbReference>
<evidence type="ECO:0000256" key="2">
    <source>
        <dbReference type="SAM" id="SignalP"/>
    </source>
</evidence>
<sequence length="379" mass="41673">MLAFISVLVFFGHCGFAQYFSGPCLCSLPTRSTFQPYNPLGSQSSSFQPHFQGPLQPQIQSQTPLRPGAEPHSACPPAPPCPPIPASCILPASGGYHPYSSFPNIPVRSGYSPVISPSVTGYDYTAPYNYYNLLREKERLNAHLPAHLDVSEIARQNIHASPFDTADVTPVKATEKTASEENVFHAQKAPLEGIAQAEPFWAKLTGAERSAVAAYMKNAMLSQYTTASKAHQLNAQNIPVPEIGVPHDHENDNAVFSQTQTPLNDCCIRCAGLCHYRSRRNLDSVSNGQKDHNGTTEAEESLAETKCNSEKLRNIMKTAISRSVTSSKRDIQKLAEDTLGGYFHVICSMQDFSYVARTNMFCQAQYDDVHCYAFQTLSL</sequence>
<dbReference type="Pfam" id="PF04155">
    <property type="entry name" value="Ground-like"/>
    <property type="match status" value="1"/>
</dbReference>
<name>A0A0M3K0V2_ANISI</name>
<dbReference type="InterPro" id="IPR007284">
    <property type="entry name" value="Ground-like_dom"/>
</dbReference>
<feature type="region of interest" description="Disordered" evidence="1">
    <location>
        <begin position="43"/>
        <end position="76"/>
    </location>
</feature>